<protein>
    <submittedName>
        <fullName evidence="2">MFS domain-containing protein</fullName>
    </submittedName>
</protein>
<reference evidence="2" key="1">
    <citation type="submission" date="2016-11" db="UniProtKB">
        <authorList>
            <consortium name="WormBaseParasite"/>
        </authorList>
    </citation>
    <scope>IDENTIFICATION</scope>
    <source>
        <strain evidence="2">KR3021</strain>
    </source>
</reference>
<dbReference type="Proteomes" id="UP000095286">
    <property type="component" value="Unplaced"/>
</dbReference>
<proteinExistence type="predicted"/>
<organism evidence="1 2">
    <name type="scientific">Rhabditophanes sp. KR3021</name>
    <dbReference type="NCBI Taxonomy" id="114890"/>
    <lineage>
        <taxon>Eukaryota</taxon>
        <taxon>Metazoa</taxon>
        <taxon>Ecdysozoa</taxon>
        <taxon>Nematoda</taxon>
        <taxon>Chromadorea</taxon>
        <taxon>Rhabditida</taxon>
        <taxon>Tylenchina</taxon>
        <taxon>Panagrolaimomorpha</taxon>
        <taxon>Strongyloidoidea</taxon>
        <taxon>Alloionematidae</taxon>
        <taxon>Rhabditophanes</taxon>
    </lineage>
</organism>
<dbReference type="WBParaSite" id="RSKR_0000679300.1">
    <property type="protein sequence ID" value="RSKR_0000679300.1"/>
    <property type="gene ID" value="RSKR_0000679300"/>
</dbReference>
<sequence>MSKLMLTIVVSNMTAMKRERTPDRWVPIALDGGWGYMVILGSFAIHVIADGIVYAFGVMAKALMETFQVSNAQVSIIVSLLVGITLASGPVASGVTNKYGCRITTIVGAFIASIGLFAASFATNIYYVMVFAGAVTGVGFGFIYCPAIVIVTMYFEKYRALATGIAVCGAGVGTAIFSPLQEWIISNYSWQAALRINAGFTMLCILAGLTFAPLEFMPVWDKKEGELDEEVEETVSETKMVSDLKDDAETKSLLEVGKIVRPAISHQDISLQHDNGLVKRTISTSSGLNKDRSKNVTESSGYLDIKDVFYQGSVTHLPEYQKEGEKFRSVHSLHSRTASHGAADLKKVGFEEDEKQLVSQSTDAGVKEQSGFMKAINKYTDLSLLQDPIFILFAVSNFFTSVGFNAPMAFLVSHGVRLGLTNENASLIMSAWGICNTVGRVVFGLISDMKFPFKGGDNLARNRLWIYNISLIVNGLVTGFSFLFTDFYGIIFFGAFIGLSISSYVCLTSVILVDLIGVDKLTNGFGMLLLFQGIATFVGPPLAGIIADATDSYNWAFFMCGTCIAISGAMLFGVSFLQRKLNRVPEIATGKAKDIMLH</sequence>
<name>A0AC35U2J7_9BILA</name>
<accession>A0AC35U2J7</accession>
<evidence type="ECO:0000313" key="1">
    <source>
        <dbReference type="Proteomes" id="UP000095286"/>
    </source>
</evidence>
<evidence type="ECO:0000313" key="2">
    <source>
        <dbReference type="WBParaSite" id="RSKR_0000679300.1"/>
    </source>
</evidence>